<comment type="caution">
    <text evidence="2">The sequence shown here is derived from an EMBL/GenBank/DDBJ whole genome shotgun (WGS) entry which is preliminary data.</text>
</comment>
<dbReference type="Proteomes" id="UP001328107">
    <property type="component" value="Unassembled WGS sequence"/>
</dbReference>
<dbReference type="EMBL" id="BTRK01000005">
    <property type="protein sequence ID" value="GMR52778.1"/>
    <property type="molecule type" value="Genomic_DNA"/>
</dbReference>
<dbReference type="AlphaFoldDB" id="A0AAN5CXR7"/>
<sequence length="102" mass="11681">MVNEKEVFQSITTYKIVLRKMAMTFPKYDHIFDLHSSADYGRQSGDTPEIKDEVRELDYGRAVVDTVTKPRNRIVLSSVKLIAFALSAVAIAIIFESTFHIW</sequence>
<keyword evidence="1" id="KW-0812">Transmembrane</keyword>
<evidence type="ECO:0000256" key="1">
    <source>
        <dbReference type="SAM" id="Phobius"/>
    </source>
</evidence>
<keyword evidence="3" id="KW-1185">Reference proteome</keyword>
<evidence type="ECO:0000313" key="3">
    <source>
        <dbReference type="Proteomes" id="UP001328107"/>
    </source>
</evidence>
<name>A0AAN5CXR7_9BILA</name>
<organism evidence="2 3">
    <name type="scientific">Pristionchus mayeri</name>
    <dbReference type="NCBI Taxonomy" id="1317129"/>
    <lineage>
        <taxon>Eukaryota</taxon>
        <taxon>Metazoa</taxon>
        <taxon>Ecdysozoa</taxon>
        <taxon>Nematoda</taxon>
        <taxon>Chromadorea</taxon>
        <taxon>Rhabditida</taxon>
        <taxon>Rhabditina</taxon>
        <taxon>Diplogasteromorpha</taxon>
        <taxon>Diplogasteroidea</taxon>
        <taxon>Neodiplogasteridae</taxon>
        <taxon>Pristionchus</taxon>
    </lineage>
</organism>
<reference evidence="3" key="1">
    <citation type="submission" date="2022-10" db="EMBL/GenBank/DDBJ databases">
        <title>Genome assembly of Pristionchus species.</title>
        <authorList>
            <person name="Yoshida K."/>
            <person name="Sommer R.J."/>
        </authorList>
    </citation>
    <scope>NUCLEOTIDE SEQUENCE [LARGE SCALE GENOMIC DNA]</scope>
    <source>
        <strain evidence="3">RS5460</strain>
    </source>
</reference>
<accession>A0AAN5CXR7</accession>
<keyword evidence="1" id="KW-0472">Membrane</keyword>
<feature type="transmembrane region" description="Helical" evidence="1">
    <location>
        <begin position="81"/>
        <end position="101"/>
    </location>
</feature>
<gene>
    <name evidence="2" type="ORF">PMAYCL1PPCAC_22973</name>
</gene>
<evidence type="ECO:0000313" key="2">
    <source>
        <dbReference type="EMBL" id="GMR52778.1"/>
    </source>
</evidence>
<proteinExistence type="predicted"/>
<protein>
    <submittedName>
        <fullName evidence="2">Uncharacterized protein</fullName>
    </submittedName>
</protein>
<keyword evidence="1" id="KW-1133">Transmembrane helix</keyword>